<dbReference type="Pfam" id="PF00745">
    <property type="entry name" value="GlutR_dimer"/>
    <property type="match status" value="1"/>
</dbReference>
<comment type="catalytic activity">
    <reaction evidence="7 8">
        <text>(S)-4-amino-5-oxopentanoate + tRNA(Glu) + NADP(+) = L-glutamyl-tRNA(Glu) + NADPH + H(+)</text>
        <dbReference type="Rhea" id="RHEA:12344"/>
        <dbReference type="Rhea" id="RHEA-COMP:9663"/>
        <dbReference type="Rhea" id="RHEA-COMP:9680"/>
        <dbReference type="ChEBI" id="CHEBI:15378"/>
        <dbReference type="ChEBI" id="CHEBI:57501"/>
        <dbReference type="ChEBI" id="CHEBI:57783"/>
        <dbReference type="ChEBI" id="CHEBI:58349"/>
        <dbReference type="ChEBI" id="CHEBI:78442"/>
        <dbReference type="ChEBI" id="CHEBI:78520"/>
        <dbReference type="EC" id="1.2.1.70"/>
    </reaction>
</comment>
<dbReference type="Proteomes" id="UP000247498">
    <property type="component" value="Unassembled WGS sequence"/>
</dbReference>
<dbReference type="InterPro" id="IPR015896">
    <property type="entry name" value="4pyrrol_synth_GluRdtase_dimer"/>
</dbReference>
<dbReference type="InterPro" id="IPR036291">
    <property type="entry name" value="NAD(P)-bd_dom_sf"/>
</dbReference>
<evidence type="ECO:0000259" key="10">
    <source>
        <dbReference type="Pfam" id="PF00745"/>
    </source>
</evidence>
<dbReference type="UniPathway" id="UPA00251">
    <property type="reaction ID" value="UER00316"/>
</dbReference>
<dbReference type="InterPro" id="IPR006151">
    <property type="entry name" value="Shikm_DH/Glu-tRNA_Rdtase"/>
</dbReference>
<accession>A0A2V0P9T4</accession>
<feature type="compositionally biased region" description="Polar residues" evidence="9">
    <location>
        <begin position="1"/>
        <end position="10"/>
    </location>
</feature>
<dbReference type="CDD" id="cd05213">
    <property type="entry name" value="NAD_bind_Glutamyl_tRNA_reduct"/>
    <property type="match status" value="1"/>
</dbReference>
<organism evidence="13 14">
    <name type="scientific">Raphidocelis subcapitata</name>
    <dbReference type="NCBI Taxonomy" id="307507"/>
    <lineage>
        <taxon>Eukaryota</taxon>
        <taxon>Viridiplantae</taxon>
        <taxon>Chlorophyta</taxon>
        <taxon>core chlorophytes</taxon>
        <taxon>Chlorophyceae</taxon>
        <taxon>CS clade</taxon>
        <taxon>Sphaeropleales</taxon>
        <taxon>Selenastraceae</taxon>
        <taxon>Raphidocelis</taxon>
    </lineage>
</organism>
<dbReference type="GO" id="GO:0008883">
    <property type="term" value="F:glutamyl-tRNA reductase activity"/>
    <property type="evidence" value="ECO:0007669"/>
    <property type="project" value="UniProtKB-EC"/>
</dbReference>
<keyword evidence="4 8" id="KW-0521">NADP</keyword>
<evidence type="ECO:0000313" key="13">
    <source>
        <dbReference type="EMBL" id="GBF96618.1"/>
    </source>
</evidence>
<sequence length="532" mass="57378">MQLSGSTGSRASLRRSDGHAGPRTVASRPAGARGCTRRQAQAVAVLTGPPRVAAASADQQEGPKKALESIKAAAINRYAGSGKSSIIAIGLTIHNAPVELREKLAVPEAEWPRAIEELTQFPHIEEAAVLSTCNRMELYVVAASWHRGVREVEEWLSRSSGVPLEELRPYLFLLRDRDATHHLLRVSGGLDSLVMGEGQILAQVKQVYKVGSGCNGFGRQLTGLFKQAITAGKRVRSETSISTGSVSVSSAAVELAQLKLPGNSWDAARVCIIGAGKMSTLLVKHLLSKGCKRVTVLNRSLPRAEALAEEYPDMEFEVRLMPDLMDAVAASDVVFAASGSEELLIHKGDVLAMAPSPASVGGVRRFIDISVPRNICPKINELKEVQEGAAIVYNVDDLKEVVAGNKEARAQAAAEAEVLLKEEQRSFEAWRDSLETVPTIKALRTMAESVRAAEFEKAVARFGEGATKKQMKAVEELSKSIVNKLLHGPMTALRCDGTDPDAVTATLANMEALERMFELSQVQHQQQPARSK</sequence>
<dbReference type="InterPro" id="IPR036343">
    <property type="entry name" value="GluRdtase_N_sf"/>
</dbReference>
<dbReference type="GO" id="GO:0006782">
    <property type="term" value="P:protoporphyrinogen IX biosynthetic process"/>
    <property type="evidence" value="ECO:0007669"/>
    <property type="project" value="UniProtKB-UniPathway"/>
</dbReference>
<feature type="domain" description="Quinate/shikimate 5-dehydrogenase/glutamyl-tRNA reductase" evidence="11">
    <location>
        <begin position="254"/>
        <end position="401"/>
    </location>
</feature>
<dbReference type="Pfam" id="PF01488">
    <property type="entry name" value="Shikimate_DH"/>
    <property type="match status" value="1"/>
</dbReference>
<dbReference type="PROSITE" id="PS00747">
    <property type="entry name" value="GLUTR"/>
    <property type="match status" value="1"/>
</dbReference>
<reference evidence="13 14" key="1">
    <citation type="journal article" date="2018" name="Sci. Rep.">
        <title>Raphidocelis subcapitata (=Pseudokirchneriella subcapitata) provides an insight into genome evolution and environmental adaptations in the Sphaeropleales.</title>
        <authorList>
            <person name="Suzuki S."/>
            <person name="Yamaguchi H."/>
            <person name="Nakajima N."/>
            <person name="Kawachi M."/>
        </authorList>
    </citation>
    <scope>NUCLEOTIDE SEQUENCE [LARGE SCALE GENOMIC DNA]</scope>
    <source>
        <strain evidence="13 14">NIES-35</strain>
    </source>
</reference>
<evidence type="ECO:0000259" key="12">
    <source>
        <dbReference type="Pfam" id="PF05201"/>
    </source>
</evidence>
<dbReference type="Gene3D" id="3.30.460.30">
    <property type="entry name" value="Glutamyl-tRNA reductase, N-terminal domain"/>
    <property type="match status" value="1"/>
</dbReference>
<proteinExistence type="inferred from homology"/>
<evidence type="ECO:0000256" key="4">
    <source>
        <dbReference type="ARBA" id="ARBA00022857"/>
    </source>
</evidence>
<dbReference type="InterPro" id="IPR036453">
    <property type="entry name" value="GluRdtase_dimer_dom_sf"/>
</dbReference>
<evidence type="ECO:0000256" key="8">
    <source>
        <dbReference type="RuleBase" id="RU000584"/>
    </source>
</evidence>
<dbReference type="SUPFAM" id="SSF51735">
    <property type="entry name" value="NAD(P)-binding Rossmann-fold domains"/>
    <property type="match status" value="1"/>
</dbReference>
<dbReference type="EMBL" id="BDRX01000083">
    <property type="protein sequence ID" value="GBF96618.1"/>
    <property type="molecule type" value="Genomic_DNA"/>
</dbReference>
<dbReference type="GO" id="GO:0050661">
    <property type="term" value="F:NADP binding"/>
    <property type="evidence" value="ECO:0007669"/>
    <property type="project" value="InterPro"/>
</dbReference>
<dbReference type="PANTHER" id="PTHR43120">
    <property type="entry name" value="GLUTAMYL-TRNA REDUCTASE 1, CHLOROPLASTIC"/>
    <property type="match status" value="1"/>
</dbReference>
<evidence type="ECO:0000256" key="1">
    <source>
        <dbReference type="ARBA" id="ARBA00005059"/>
    </source>
</evidence>
<evidence type="ECO:0000256" key="7">
    <source>
        <dbReference type="ARBA" id="ARBA00047464"/>
    </source>
</evidence>
<feature type="domain" description="Glutamyl-tRNA reductase N-terminal" evidence="12">
    <location>
        <begin position="89"/>
        <end position="239"/>
    </location>
</feature>
<comment type="pathway">
    <text evidence="1 8">Porphyrin-containing compound metabolism; protoporphyrin-IX biosynthesis; 5-aminolevulinate from L-glutamyl-tRNA(Glu): step 1/2.</text>
</comment>
<evidence type="ECO:0000256" key="6">
    <source>
        <dbReference type="ARBA" id="ARBA00023244"/>
    </source>
</evidence>
<evidence type="ECO:0000313" key="14">
    <source>
        <dbReference type="Proteomes" id="UP000247498"/>
    </source>
</evidence>
<dbReference type="STRING" id="307507.A0A2V0P9T4"/>
<gene>
    <name evidence="13" type="ORF">Rsub_09364</name>
</gene>
<dbReference type="FunFam" id="3.30.460.30:FF:000001">
    <property type="entry name" value="Glutamyl-tRNA reductase"/>
    <property type="match status" value="1"/>
</dbReference>
<protein>
    <recommendedName>
        <fullName evidence="3 8">Glutamyl-tRNA reductase</fullName>
        <ecNumber evidence="3 8">1.2.1.70</ecNumber>
    </recommendedName>
</protein>
<feature type="domain" description="Tetrapyrrole biosynthesis glutamyl-tRNA reductase dimerisation" evidence="10">
    <location>
        <begin position="415"/>
        <end position="519"/>
    </location>
</feature>
<dbReference type="InterPro" id="IPR000343">
    <property type="entry name" value="4pyrrol_synth_GluRdtase"/>
</dbReference>
<dbReference type="EC" id="1.2.1.70" evidence="3 8"/>
<evidence type="ECO:0000259" key="11">
    <source>
        <dbReference type="Pfam" id="PF01488"/>
    </source>
</evidence>
<dbReference type="OrthoDB" id="424281at2759"/>
<evidence type="ECO:0000256" key="3">
    <source>
        <dbReference type="ARBA" id="ARBA00012970"/>
    </source>
</evidence>
<comment type="caution">
    <text evidence="13">The sequence shown here is derived from an EMBL/GenBank/DDBJ whole genome shotgun (WGS) entry which is preliminary data.</text>
</comment>
<dbReference type="Pfam" id="PF05201">
    <property type="entry name" value="GlutR_N"/>
    <property type="match status" value="1"/>
</dbReference>
<dbReference type="InterPro" id="IPR015895">
    <property type="entry name" value="4pyrrol_synth_GluRdtase_N"/>
</dbReference>
<dbReference type="HAMAP" id="MF_00087">
    <property type="entry name" value="Glu_tRNA_reductase"/>
    <property type="match status" value="1"/>
</dbReference>
<comment type="similarity">
    <text evidence="2 8">Belongs to the glutamyl-tRNA reductase family.</text>
</comment>
<name>A0A2V0P9T4_9CHLO</name>
<keyword evidence="6 8" id="KW-0627">Porphyrin biosynthesis</keyword>
<dbReference type="NCBIfam" id="NF000744">
    <property type="entry name" value="PRK00045.1-3"/>
    <property type="match status" value="1"/>
</dbReference>
<dbReference type="InParanoid" id="A0A2V0P9T4"/>
<dbReference type="PANTHER" id="PTHR43120:SF1">
    <property type="entry name" value="GLUTAMYL-TRNA REDUCTASE 1, CHLOROPLASTIC"/>
    <property type="match status" value="1"/>
</dbReference>
<dbReference type="NCBIfam" id="TIGR01035">
    <property type="entry name" value="hemA"/>
    <property type="match status" value="1"/>
</dbReference>
<evidence type="ECO:0000256" key="2">
    <source>
        <dbReference type="ARBA" id="ARBA00005916"/>
    </source>
</evidence>
<keyword evidence="14" id="KW-1185">Reference proteome</keyword>
<evidence type="ECO:0000256" key="5">
    <source>
        <dbReference type="ARBA" id="ARBA00023002"/>
    </source>
</evidence>
<keyword evidence="5 8" id="KW-0560">Oxidoreductase</keyword>
<dbReference type="InterPro" id="IPR018214">
    <property type="entry name" value="GluRdtase_CS"/>
</dbReference>
<dbReference type="SUPFAM" id="SSF69742">
    <property type="entry name" value="Glutamyl tRNA-reductase catalytic, N-terminal domain"/>
    <property type="match status" value="1"/>
</dbReference>
<dbReference type="FunFam" id="3.40.50.720:FF:000031">
    <property type="entry name" value="Glutamyl-tRNA reductase"/>
    <property type="match status" value="1"/>
</dbReference>
<dbReference type="Gene3D" id="3.40.50.720">
    <property type="entry name" value="NAD(P)-binding Rossmann-like Domain"/>
    <property type="match status" value="1"/>
</dbReference>
<feature type="region of interest" description="Disordered" evidence="9">
    <location>
        <begin position="1"/>
        <end position="38"/>
    </location>
</feature>
<dbReference type="AlphaFoldDB" id="A0A2V0P9T4"/>
<evidence type="ECO:0000256" key="9">
    <source>
        <dbReference type="SAM" id="MobiDB-lite"/>
    </source>
</evidence>
<dbReference type="SUPFAM" id="SSF69075">
    <property type="entry name" value="Glutamyl tRNA-reductase dimerization domain"/>
    <property type="match status" value="1"/>
</dbReference>
<dbReference type="FunCoup" id="A0A2V0P9T4">
    <property type="interactions" value="399"/>
</dbReference>